<keyword evidence="6" id="KW-0812">Transmembrane</keyword>
<keyword evidence="8" id="KW-1133">Transmembrane helix</keyword>
<evidence type="ECO:0000256" key="2">
    <source>
        <dbReference type="ARBA" id="ARBA00004167"/>
    </source>
</evidence>
<evidence type="ECO:0000256" key="13">
    <source>
        <dbReference type="ARBA" id="ARBA00023180"/>
    </source>
</evidence>
<gene>
    <name evidence="14" type="ORF">HGRIS_005476</name>
</gene>
<keyword evidence="15" id="KW-1185">Reference proteome</keyword>
<organism evidence="14 15">
    <name type="scientific">Hohenbuehelia grisea</name>
    <dbReference type="NCBI Taxonomy" id="104357"/>
    <lineage>
        <taxon>Eukaryota</taxon>
        <taxon>Fungi</taxon>
        <taxon>Dikarya</taxon>
        <taxon>Basidiomycota</taxon>
        <taxon>Agaricomycotina</taxon>
        <taxon>Agaricomycetes</taxon>
        <taxon>Agaricomycetidae</taxon>
        <taxon>Agaricales</taxon>
        <taxon>Pleurotineae</taxon>
        <taxon>Pleurotaceae</taxon>
        <taxon>Hohenbuehelia</taxon>
    </lineage>
</organism>
<evidence type="ECO:0000256" key="3">
    <source>
        <dbReference type="ARBA" id="ARBA00005179"/>
    </source>
</evidence>
<accession>A0ABR3JZ68</accession>
<dbReference type="EMBL" id="JASNQZ010000001">
    <property type="protein sequence ID" value="KAL0960433.1"/>
    <property type="molecule type" value="Genomic_DNA"/>
</dbReference>
<dbReference type="InterPro" id="IPR050364">
    <property type="entry name" value="Cytochrome_P450_fung"/>
</dbReference>
<keyword evidence="11" id="KW-0503">Monooxygenase</keyword>
<evidence type="ECO:0000313" key="14">
    <source>
        <dbReference type="EMBL" id="KAL0960433.1"/>
    </source>
</evidence>
<keyword evidence="12" id="KW-0472">Membrane</keyword>
<dbReference type="Gene3D" id="1.10.630.10">
    <property type="entry name" value="Cytochrome P450"/>
    <property type="match status" value="1"/>
</dbReference>
<keyword evidence="10" id="KW-0408">Iron</keyword>
<name>A0ABR3JZ68_9AGAR</name>
<comment type="caution">
    <text evidence="14">The sequence shown here is derived from an EMBL/GenBank/DDBJ whole genome shotgun (WGS) entry which is preliminary data.</text>
</comment>
<keyword evidence="9" id="KW-0560">Oxidoreductase</keyword>
<keyword evidence="7" id="KW-0479">Metal-binding</keyword>
<dbReference type="InterPro" id="IPR002401">
    <property type="entry name" value="Cyt_P450_E_grp-I"/>
</dbReference>
<dbReference type="SUPFAM" id="SSF48264">
    <property type="entry name" value="Cytochrome P450"/>
    <property type="match status" value="1"/>
</dbReference>
<evidence type="ECO:0000256" key="4">
    <source>
        <dbReference type="ARBA" id="ARBA00010617"/>
    </source>
</evidence>
<evidence type="ECO:0000256" key="8">
    <source>
        <dbReference type="ARBA" id="ARBA00022989"/>
    </source>
</evidence>
<comment type="pathway">
    <text evidence="3">Secondary metabolite biosynthesis.</text>
</comment>
<dbReference type="PANTHER" id="PTHR46300:SF2">
    <property type="entry name" value="CYTOCHROME P450 MONOOXYGENASE ALNH-RELATED"/>
    <property type="match status" value="1"/>
</dbReference>
<comment type="similarity">
    <text evidence="4">Belongs to the cytochrome P450 family.</text>
</comment>
<evidence type="ECO:0008006" key="16">
    <source>
        <dbReference type="Google" id="ProtNLM"/>
    </source>
</evidence>
<keyword evidence="5" id="KW-0349">Heme</keyword>
<proteinExistence type="inferred from homology"/>
<reference evidence="15" key="1">
    <citation type="submission" date="2024-06" db="EMBL/GenBank/DDBJ databases">
        <title>Multi-omics analyses provide insights into the biosynthesis of the anticancer antibiotic pleurotin in Hohenbuehelia grisea.</title>
        <authorList>
            <person name="Weaver J.A."/>
            <person name="Alberti F."/>
        </authorList>
    </citation>
    <scope>NUCLEOTIDE SEQUENCE [LARGE SCALE GENOMIC DNA]</scope>
    <source>
        <strain evidence="15">T-177</strain>
    </source>
</reference>
<evidence type="ECO:0000256" key="12">
    <source>
        <dbReference type="ARBA" id="ARBA00023136"/>
    </source>
</evidence>
<evidence type="ECO:0000256" key="1">
    <source>
        <dbReference type="ARBA" id="ARBA00001971"/>
    </source>
</evidence>
<sequence>MALHPDKQDLAQRELDAVVGSQRMPVIADKADLPYINAVIKETMRWHPIVPLTLGRRSSKDDIYRGYFIPKHSMIIPNVWAIAFEENAEYNPREFIPERFLDPTQSVVDPALWAFGFGKRPALSIHNMSWEGTGRELRLHSNHFYPLGVPTCPTVAWKT</sequence>
<comment type="cofactor">
    <cofactor evidence="1">
        <name>heme</name>
        <dbReference type="ChEBI" id="CHEBI:30413"/>
    </cofactor>
</comment>
<dbReference type="PANTHER" id="PTHR46300">
    <property type="entry name" value="P450, PUTATIVE (EUROFUNG)-RELATED-RELATED"/>
    <property type="match status" value="1"/>
</dbReference>
<dbReference type="InterPro" id="IPR001128">
    <property type="entry name" value="Cyt_P450"/>
</dbReference>
<evidence type="ECO:0000256" key="10">
    <source>
        <dbReference type="ARBA" id="ARBA00023004"/>
    </source>
</evidence>
<dbReference type="Proteomes" id="UP001556367">
    <property type="component" value="Unassembled WGS sequence"/>
</dbReference>
<evidence type="ECO:0000256" key="9">
    <source>
        <dbReference type="ARBA" id="ARBA00023002"/>
    </source>
</evidence>
<evidence type="ECO:0000256" key="6">
    <source>
        <dbReference type="ARBA" id="ARBA00022692"/>
    </source>
</evidence>
<dbReference type="Pfam" id="PF00067">
    <property type="entry name" value="p450"/>
    <property type="match status" value="1"/>
</dbReference>
<evidence type="ECO:0000256" key="5">
    <source>
        <dbReference type="ARBA" id="ARBA00022617"/>
    </source>
</evidence>
<dbReference type="InterPro" id="IPR036396">
    <property type="entry name" value="Cyt_P450_sf"/>
</dbReference>
<protein>
    <recommendedName>
        <fullName evidence="16">Cytochrome P450</fullName>
    </recommendedName>
</protein>
<evidence type="ECO:0000256" key="7">
    <source>
        <dbReference type="ARBA" id="ARBA00022723"/>
    </source>
</evidence>
<comment type="subcellular location">
    <subcellularLocation>
        <location evidence="2">Membrane</location>
        <topology evidence="2">Single-pass membrane protein</topology>
    </subcellularLocation>
</comment>
<dbReference type="PRINTS" id="PR00463">
    <property type="entry name" value="EP450I"/>
</dbReference>
<keyword evidence="13" id="KW-0325">Glycoprotein</keyword>
<evidence type="ECO:0000313" key="15">
    <source>
        <dbReference type="Proteomes" id="UP001556367"/>
    </source>
</evidence>
<evidence type="ECO:0000256" key="11">
    <source>
        <dbReference type="ARBA" id="ARBA00023033"/>
    </source>
</evidence>